<feature type="chain" id="PRO_5032657966" description="WxL domain-containing protein" evidence="1">
    <location>
        <begin position="28"/>
        <end position="552"/>
    </location>
</feature>
<organism evidence="2 3">
    <name type="scientific">Allocatelliglobosispora scoriae</name>
    <dbReference type="NCBI Taxonomy" id="643052"/>
    <lineage>
        <taxon>Bacteria</taxon>
        <taxon>Bacillati</taxon>
        <taxon>Actinomycetota</taxon>
        <taxon>Actinomycetes</taxon>
        <taxon>Micromonosporales</taxon>
        <taxon>Micromonosporaceae</taxon>
        <taxon>Allocatelliglobosispora</taxon>
    </lineage>
</organism>
<keyword evidence="3" id="KW-1185">Reference proteome</keyword>
<evidence type="ECO:0000313" key="3">
    <source>
        <dbReference type="Proteomes" id="UP000587527"/>
    </source>
</evidence>
<sequence>MRRKYAVVAGSFAVVTALGLAGSPAQAYGPTANSLGCRLYFGDTGTGTSPTTWNDTYGLTVAPAQPTPGQTVTVTFTAAAGVTNGPAPLNAGDVPVIVKVALGGSQSGTVNLNLAAYPASAKAGYVPLGPITATGTFVAGAGAGAATATVSQIKFANATAATYCSDAGDRDQKASPQPSTIVESFSVFNGSASVTAVTGQTVTTHARAGNAITFAVSGLAPGATLSASLKDAAGAGTGEGTGTGTTNASGAGTGTLTVPAGATTGARTIAISDGVNTVVAPLTILGAPTVSINPGGGGTGTAVAVSGTNWNPGSTVAIGGYKALAGPPPPSPTGDAPISVTASASGGISGTFTVNDSTTAYLGASSGVGPGTLFAIATWSASADACVAKTGAAATGQCALTYNLSQIVTAGNLAMARAAGTSNIALTGVTLNGTVHTSTGNLSVITVTDYRGSTFGWSLVGTLSDFTGTPGGTIPKANLSWTPVCVGTPGATNAVTAAAGSAGPVNSATLCSAPASATGTGGSFDASAALALSVPANQLAGAYSATLTITLS</sequence>
<evidence type="ECO:0000313" key="2">
    <source>
        <dbReference type="EMBL" id="MBB5873322.1"/>
    </source>
</evidence>
<dbReference type="EMBL" id="JACHMN010000003">
    <property type="protein sequence ID" value="MBB5873322.1"/>
    <property type="molecule type" value="Genomic_DNA"/>
</dbReference>
<proteinExistence type="predicted"/>
<keyword evidence="1" id="KW-0732">Signal</keyword>
<accession>A0A841C2P9</accession>
<dbReference type="Proteomes" id="UP000587527">
    <property type="component" value="Unassembled WGS sequence"/>
</dbReference>
<comment type="caution">
    <text evidence="2">The sequence shown here is derived from an EMBL/GenBank/DDBJ whole genome shotgun (WGS) entry which is preliminary data.</text>
</comment>
<dbReference type="RefSeq" id="WP_184844333.1">
    <property type="nucleotide sequence ID" value="NZ_JACHMN010000003.1"/>
</dbReference>
<gene>
    <name evidence="2" type="ORF">F4553_006756</name>
</gene>
<evidence type="ECO:0008006" key="4">
    <source>
        <dbReference type="Google" id="ProtNLM"/>
    </source>
</evidence>
<reference evidence="2 3" key="1">
    <citation type="submission" date="2020-08" db="EMBL/GenBank/DDBJ databases">
        <title>Sequencing the genomes of 1000 actinobacteria strains.</title>
        <authorList>
            <person name="Klenk H.-P."/>
        </authorList>
    </citation>
    <scope>NUCLEOTIDE SEQUENCE [LARGE SCALE GENOMIC DNA]</scope>
    <source>
        <strain evidence="2 3">DSM 45362</strain>
    </source>
</reference>
<name>A0A841C2P9_9ACTN</name>
<evidence type="ECO:0000256" key="1">
    <source>
        <dbReference type="SAM" id="SignalP"/>
    </source>
</evidence>
<dbReference type="AlphaFoldDB" id="A0A841C2P9"/>
<feature type="signal peptide" evidence="1">
    <location>
        <begin position="1"/>
        <end position="27"/>
    </location>
</feature>
<protein>
    <recommendedName>
        <fullName evidence="4">WxL domain-containing protein</fullName>
    </recommendedName>
</protein>